<evidence type="ECO:0000313" key="11">
    <source>
        <dbReference type="Proteomes" id="UP000256373"/>
    </source>
</evidence>
<gene>
    <name evidence="10" type="primary">sppA</name>
    <name evidence="10" type="ORF">DSL64_25380</name>
</gene>
<evidence type="ECO:0000313" key="10">
    <source>
        <dbReference type="EMBL" id="REA56992.1"/>
    </source>
</evidence>
<dbReference type="PANTHER" id="PTHR33209:SF1">
    <property type="entry name" value="PEPTIDASE S49 DOMAIN-CONTAINING PROTEIN"/>
    <property type="match status" value="1"/>
</dbReference>
<sequence length="588" mass="64749">MLQFLKYVLATIVGLFLFFIVSIFVLAGVGAMFSSDDKVVVSEKSVLKLDLNKPIQEVGVENPFDGLGGPFSGNESTIGLKDITDALKNAQKDDKIKGIYLKVENPQAGWATLEEIRSQLLEFKKSKKFVVTYGEMFSEKGYYIASAADKIYLNPAGGMEWNGLSAEYSFFKGTFDKLGVKPEIFRVGEFKSAIEMFARKDMSEASKKQSLELITAINDHYLQKVSASRGIPVATLKGLADSLKVENPESALKNKLVTNLGYWDEFENYMKTSLKVEAKKEITYIGVDKYLKSGDSSTDGDFNKRIAVLVAEGEIVSGDNSDGGIASDKFVKELKKLRDNDKIKAIVLRINSPGGSALASDVMWREIQLTSKTKPVIASMSDVAASGGYYMAMGCNKIVAQPNTITGSIGIFGLIFNVTDFMNNKLGVTFDGVGTNPHADWPTATREMSDFEKAMIQKSVNEGYEKFTSKAAAGRKMPVEKLKTLAQGRVWSGVEAKGNGLVDELGGVNEAIKLAATSAKLSEGDYRVRYYPEKKKPFEEILTKMMGDEEEKALNKNFGELTSYAKMYKKLMNMGGMQARMPFEMVIK</sequence>
<reference evidence="10 11" key="1">
    <citation type="submission" date="2018-07" db="EMBL/GenBank/DDBJ databases">
        <title>Dyadobacter roseus sp. nov., isolated from rose rhizosphere soil.</title>
        <authorList>
            <person name="Chen L."/>
        </authorList>
    </citation>
    <scope>NUCLEOTIDE SEQUENCE [LARGE SCALE GENOMIC DNA]</scope>
    <source>
        <strain evidence="10 11">RS19</strain>
    </source>
</reference>
<evidence type="ECO:0000256" key="4">
    <source>
        <dbReference type="ARBA" id="ARBA00022801"/>
    </source>
</evidence>
<dbReference type="NCBIfam" id="TIGR00705">
    <property type="entry name" value="SppA_67K"/>
    <property type="match status" value="1"/>
</dbReference>
<keyword evidence="11" id="KW-1185">Reference proteome</keyword>
<dbReference type="PIRSF" id="PIRSF001217">
    <property type="entry name" value="Protease_4_SppA"/>
    <property type="match status" value="1"/>
</dbReference>
<dbReference type="Gene3D" id="3.90.226.10">
    <property type="entry name" value="2-enoyl-CoA Hydratase, Chain A, domain 1"/>
    <property type="match status" value="3"/>
</dbReference>
<dbReference type="InterPro" id="IPR029045">
    <property type="entry name" value="ClpP/crotonase-like_dom_sf"/>
</dbReference>
<feature type="domain" description="Peptidase S49" evidence="9">
    <location>
        <begin position="370"/>
        <end position="521"/>
    </location>
</feature>
<comment type="similarity">
    <text evidence="2">Belongs to the peptidase S49 family.</text>
</comment>
<dbReference type="InterPro" id="IPR004634">
    <property type="entry name" value="Pept_S49_pIV"/>
</dbReference>
<feature type="active site" description="Nucleophile" evidence="7">
    <location>
        <position position="386"/>
    </location>
</feature>
<proteinExistence type="inferred from homology"/>
<feature type="active site" description="Proton donor/acceptor" evidence="7">
    <location>
        <position position="191"/>
    </location>
</feature>
<dbReference type="InterPro" id="IPR047217">
    <property type="entry name" value="S49_SppA_67K_type_N"/>
</dbReference>
<keyword evidence="5" id="KW-0720">Serine protease</keyword>
<dbReference type="EMBL" id="QNUL01000032">
    <property type="protein sequence ID" value="REA56992.1"/>
    <property type="molecule type" value="Genomic_DNA"/>
</dbReference>
<protein>
    <submittedName>
        <fullName evidence="10">Signal peptide peptidase SppA</fullName>
    </submittedName>
</protein>
<organism evidence="10 11">
    <name type="scientific">Dyadobacter luteus</name>
    <dbReference type="NCBI Taxonomy" id="2259619"/>
    <lineage>
        <taxon>Bacteria</taxon>
        <taxon>Pseudomonadati</taxon>
        <taxon>Bacteroidota</taxon>
        <taxon>Cytophagia</taxon>
        <taxon>Cytophagales</taxon>
        <taxon>Spirosomataceae</taxon>
        <taxon>Dyadobacter</taxon>
    </lineage>
</organism>
<dbReference type="RefSeq" id="WP_115833769.1">
    <property type="nucleotide sequence ID" value="NZ_QNUL01000032.1"/>
</dbReference>
<keyword evidence="8" id="KW-0812">Transmembrane</keyword>
<keyword evidence="4" id="KW-0378">Hydrolase</keyword>
<dbReference type="InterPro" id="IPR002142">
    <property type="entry name" value="Peptidase_S49"/>
</dbReference>
<evidence type="ECO:0000256" key="2">
    <source>
        <dbReference type="ARBA" id="ARBA00008683"/>
    </source>
</evidence>
<dbReference type="Proteomes" id="UP000256373">
    <property type="component" value="Unassembled WGS sequence"/>
</dbReference>
<dbReference type="CDD" id="cd07018">
    <property type="entry name" value="S49_SppA_67K_type"/>
    <property type="match status" value="1"/>
</dbReference>
<feature type="domain" description="Peptidase S49" evidence="9">
    <location>
        <begin position="123"/>
        <end position="276"/>
    </location>
</feature>
<evidence type="ECO:0000259" key="9">
    <source>
        <dbReference type="Pfam" id="PF01343"/>
    </source>
</evidence>
<name>A0A3D8Y7E7_9BACT</name>
<dbReference type="AlphaFoldDB" id="A0A3D8Y7E7"/>
<dbReference type="GO" id="GO:0016020">
    <property type="term" value="C:membrane"/>
    <property type="evidence" value="ECO:0007669"/>
    <property type="project" value="UniProtKB-SubCell"/>
</dbReference>
<dbReference type="SUPFAM" id="SSF52096">
    <property type="entry name" value="ClpP/crotonase"/>
    <property type="match status" value="2"/>
</dbReference>
<dbReference type="GO" id="GO:0006465">
    <property type="term" value="P:signal peptide processing"/>
    <property type="evidence" value="ECO:0007669"/>
    <property type="project" value="InterPro"/>
</dbReference>
<comment type="subcellular location">
    <subcellularLocation>
        <location evidence="1">Membrane</location>
    </subcellularLocation>
</comment>
<keyword evidence="6 8" id="KW-0472">Membrane</keyword>
<evidence type="ECO:0000256" key="3">
    <source>
        <dbReference type="ARBA" id="ARBA00022670"/>
    </source>
</evidence>
<accession>A0A3D8Y7E7</accession>
<dbReference type="GO" id="GO:0008236">
    <property type="term" value="F:serine-type peptidase activity"/>
    <property type="evidence" value="ECO:0007669"/>
    <property type="project" value="UniProtKB-KW"/>
</dbReference>
<keyword evidence="3" id="KW-0645">Protease</keyword>
<evidence type="ECO:0000256" key="1">
    <source>
        <dbReference type="ARBA" id="ARBA00004370"/>
    </source>
</evidence>
<dbReference type="PANTHER" id="PTHR33209">
    <property type="entry name" value="PROTEASE 4"/>
    <property type="match status" value="1"/>
</dbReference>
<comment type="caution">
    <text evidence="10">The sequence shown here is derived from an EMBL/GenBank/DDBJ whole genome shotgun (WGS) entry which is preliminary data.</text>
</comment>
<evidence type="ECO:0000256" key="8">
    <source>
        <dbReference type="SAM" id="Phobius"/>
    </source>
</evidence>
<dbReference type="CDD" id="cd07023">
    <property type="entry name" value="S49_Sppa_N_C"/>
    <property type="match status" value="1"/>
</dbReference>
<dbReference type="Gene3D" id="6.20.330.10">
    <property type="match status" value="1"/>
</dbReference>
<evidence type="ECO:0000256" key="5">
    <source>
        <dbReference type="ARBA" id="ARBA00022825"/>
    </source>
</evidence>
<keyword evidence="8" id="KW-1133">Transmembrane helix</keyword>
<dbReference type="OrthoDB" id="9764363at2"/>
<dbReference type="Pfam" id="PF01343">
    <property type="entry name" value="Peptidase_S49"/>
    <property type="match status" value="2"/>
</dbReference>
<dbReference type="InterPro" id="IPR004635">
    <property type="entry name" value="Pept_S49_SppA"/>
</dbReference>
<dbReference type="InterPro" id="IPR047272">
    <property type="entry name" value="S49_SppA_C"/>
</dbReference>
<evidence type="ECO:0000256" key="6">
    <source>
        <dbReference type="ARBA" id="ARBA00023136"/>
    </source>
</evidence>
<evidence type="ECO:0000256" key="7">
    <source>
        <dbReference type="PIRSR" id="PIRSR001217-1"/>
    </source>
</evidence>
<dbReference type="NCBIfam" id="TIGR00706">
    <property type="entry name" value="SppA_dom"/>
    <property type="match status" value="1"/>
</dbReference>
<feature type="transmembrane region" description="Helical" evidence="8">
    <location>
        <begin position="7"/>
        <end position="33"/>
    </location>
</feature>